<dbReference type="AlphaFoldDB" id="A0AAJ6VIR0"/>
<dbReference type="PANTHER" id="PTHR12283:SF6">
    <property type="entry name" value="GLUTAMINYL-PEPTIDE CYCLOTRANSFERASE-RELATED"/>
    <property type="match status" value="1"/>
</dbReference>
<evidence type="ECO:0000256" key="1">
    <source>
        <dbReference type="ARBA" id="ARBA00000001"/>
    </source>
</evidence>
<evidence type="ECO:0000256" key="8">
    <source>
        <dbReference type="ARBA" id="ARBA00022723"/>
    </source>
</evidence>
<evidence type="ECO:0000256" key="4">
    <source>
        <dbReference type="ARBA" id="ARBA00012012"/>
    </source>
</evidence>
<evidence type="ECO:0000259" key="13">
    <source>
        <dbReference type="Pfam" id="PF04389"/>
    </source>
</evidence>
<dbReference type="GO" id="GO:0005576">
    <property type="term" value="C:extracellular region"/>
    <property type="evidence" value="ECO:0007669"/>
    <property type="project" value="UniProtKB-SubCell"/>
</dbReference>
<feature type="domain" description="Peptidase M28" evidence="13">
    <location>
        <begin position="118"/>
        <end position="345"/>
    </location>
</feature>
<organism evidence="14 15">
    <name type="scientific">Ceratosolen solmsi marchali</name>
    <dbReference type="NCBI Taxonomy" id="326594"/>
    <lineage>
        <taxon>Eukaryota</taxon>
        <taxon>Metazoa</taxon>
        <taxon>Ecdysozoa</taxon>
        <taxon>Arthropoda</taxon>
        <taxon>Hexapoda</taxon>
        <taxon>Insecta</taxon>
        <taxon>Pterygota</taxon>
        <taxon>Neoptera</taxon>
        <taxon>Endopterygota</taxon>
        <taxon>Hymenoptera</taxon>
        <taxon>Apocrita</taxon>
        <taxon>Proctotrupomorpha</taxon>
        <taxon>Chalcidoidea</taxon>
        <taxon>Agaonidae</taxon>
        <taxon>Agaoninae</taxon>
        <taxon>Ceratosolen</taxon>
    </lineage>
</organism>
<dbReference type="GO" id="GO:0016603">
    <property type="term" value="F:glutaminyl-peptide cyclotransferase activity"/>
    <property type="evidence" value="ECO:0007669"/>
    <property type="project" value="UniProtKB-EC"/>
</dbReference>
<dbReference type="PANTHER" id="PTHR12283">
    <property type="entry name" value="GLUTAMINYL-PEPTIDE CYCLOTRANSFERASE"/>
    <property type="match status" value="1"/>
</dbReference>
<proteinExistence type="inferred from homology"/>
<reference evidence="15" key="1">
    <citation type="submission" date="2025-08" db="UniProtKB">
        <authorList>
            <consortium name="RefSeq"/>
        </authorList>
    </citation>
    <scope>IDENTIFICATION</scope>
</reference>
<dbReference type="Gene3D" id="3.40.630.10">
    <property type="entry name" value="Zn peptidases"/>
    <property type="match status" value="1"/>
</dbReference>
<dbReference type="CDD" id="cd03880">
    <property type="entry name" value="M28_QC_like"/>
    <property type="match status" value="1"/>
</dbReference>
<comment type="similarity">
    <text evidence="3">Belongs to the glutaminyl-peptide cyclotransferase family.</text>
</comment>
<sequence>MLPNIQRSAVIFLLIIIASFFQTFAKYNTYRMPFKNAKLLHKASHMTRSDINALAYLTNIHHINNVLKNICIVRVVGTPGHLKVKKYIKSTLKSLNWSVESDIFEDRTPVFGKLKFENIIARFNPKAKRFLVLACHYDSKYEKKFKFVGATDSAVPCTQLINLAKVMQNQLNTIKNADLSLMLLFLDGEEAFKSWSATDSLYGARHLANKWKKNTETYAGESISDLDKIDLFVLLDLIGAPNPIFYNYFKNTARWFALLSSTEERLAKASHFENYDYKNPNRKYFQNYTIHPDIQDDHIPFLEKNVSVLHLIPYPFPDIWHSAEDNRDALSISTIENINKILRVFVASYLNINV</sequence>
<evidence type="ECO:0000313" key="15">
    <source>
        <dbReference type="RefSeq" id="XP_011493974.1"/>
    </source>
</evidence>
<dbReference type="SUPFAM" id="SSF53187">
    <property type="entry name" value="Zn-dependent exopeptidases"/>
    <property type="match status" value="1"/>
</dbReference>
<gene>
    <name evidence="15" type="primary">LOC105359167</name>
</gene>
<evidence type="ECO:0000256" key="10">
    <source>
        <dbReference type="ARBA" id="ARBA00023157"/>
    </source>
</evidence>
<evidence type="ECO:0000256" key="5">
    <source>
        <dbReference type="ARBA" id="ARBA00016861"/>
    </source>
</evidence>
<comment type="subcellular location">
    <subcellularLocation>
        <location evidence="2">Secreted</location>
    </subcellularLocation>
</comment>
<dbReference type="FunFam" id="3.40.630.10:FF:000029">
    <property type="entry name" value="Glutaminyl-peptide cyclotransferase"/>
    <property type="match status" value="1"/>
</dbReference>
<dbReference type="InterPro" id="IPR037457">
    <property type="entry name" value="M28_QC"/>
</dbReference>
<dbReference type="GeneID" id="105359167"/>
<comment type="catalytic activity">
    <reaction evidence="1">
        <text>N-terminal L-glutaminyl-[peptide] = N-terminal 5-oxo-L-prolyl-[peptide] + NH4(+)</text>
        <dbReference type="Rhea" id="RHEA:23652"/>
        <dbReference type="Rhea" id="RHEA-COMP:11736"/>
        <dbReference type="Rhea" id="RHEA-COMP:11846"/>
        <dbReference type="ChEBI" id="CHEBI:28938"/>
        <dbReference type="ChEBI" id="CHEBI:64722"/>
        <dbReference type="ChEBI" id="CHEBI:87215"/>
        <dbReference type="EC" id="2.3.2.5"/>
    </reaction>
</comment>
<name>A0AAJ6VIR0_9HYME</name>
<protein>
    <recommendedName>
        <fullName evidence="5">Glutaminyl-peptide cyclotransferase</fullName>
        <ecNumber evidence="4">2.3.2.5</ecNumber>
    </recommendedName>
</protein>
<dbReference type="GO" id="GO:0008270">
    <property type="term" value="F:zinc ion binding"/>
    <property type="evidence" value="ECO:0007669"/>
    <property type="project" value="TreeGrafter"/>
</dbReference>
<evidence type="ECO:0000256" key="3">
    <source>
        <dbReference type="ARBA" id="ARBA00006014"/>
    </source>
</evidence>
<dbReference type="InterPro" id="IPR040234">
    <property type="entry name" value="QC/QCL"/>
</dbReference>
<accession>A0AAJ6VIR0</accession>
<dbReference type="InterPro" id="IPR007484">
    <property type="entry name" value="Peptidase_M28"/>
</dbReference>
<comment type="function">
    <text evidence="12">Acts as a glutaminyl-peptide cyclotransferase. Responsible for the biosynthesis of pyroglutamyl peptides. Might be more efficient in the conversion of tri and tetrapeptides in vitro. Might have a relative preference for substrates containing hydrophobic amino acids in vitro.</text>
</comment>
<evidence type="ECO:0000256" key="9">
    <source>
        <dbReference type="ARBA" id="ARBA00022833"/>
    </source>
</evidence>
<keyword evidence="10" id="KW-1015">Disulfide bond</keyword>
<dbReference type="KEGG" id="csol:105359167"/>
<evidence type="ECO:0000256" key="12">
    <source>
        <dbReference type="ARBA" id="ARBA00057903"/>
    </source>
</evidence>
<evidence type="ECO:0000256" key="2">
    <source>
        <dbReference type="ARBA" id="ARBA00004613"/>
    </source>
</evidence>
<dbReference type="Proteomes" id="UP000695007">
    <property type="component" value="Unplaced"/>
</dbReference>
<evidence type="ECO:0000256" key="11">
    <source>
        <dbReference type="ARBA" id="ARBA00023315"/>
    </source>
</evidence>
<evidence type="ECO:0000313" key="14">
    <source>
        <dbReference type="Proteomes" id="UP000695007"/>
    </source>
</evidence>
<evidence type="ECO:0000256" key="6">
    <source>
        <dbReference type="ARBA" id="ARBA00022525"/>
    </source>
</evidence>
<evidence type="ECO:0000256" key="7">
    <source>
        <dbReference type="ARBA" id="ARBA00022679"/>
    </source>
</evidence>
<keyword evidence="14" id="KW-1185">Reference proteome</keyword>
<dbReference type="CTD" id="40270"/>
<keyword evidence="7" id="KW-0808">Transferase</keyword>
<dbReference type="RefSeq" id="XP_011493974.1">
    <property type="nucleotide sequence ID" value="XM_011495672.1"/>
</dbReference>
<keyword evidence="8" id="KW-0479">Metal-binding</keyword>
<keyword evidence="11" id="KW-0012">Acyltransferase</keyword>
<dbReference type="EC" id="2.3.2.5" evidence="4"/>
<keyword evidence="9" id="KW-0862">Zinc</keyword>
<keyword evidence="6" id="KW-0964">Secreted</keyword>
<dbReference type="Pfam" id="PF04389">
    <property type="entry name" value="Peptidase_M28"/>
    <property type="match status" value="1"/>
</dbReference>